<feature type="compositionally biased region" description="Low complexity" evidence="1">
    <location>
        <begin position="300"/>
        <end position="322"/>
    </location>
</feature>
<accession>A0A1B1AEP4</accession>
<dbReference type="GO" id="GO:0016787">
    <property type="term" value="F:hydrolase activity"/>
    <property type="evidence" value="ECO:0007669"/>
    <property type="project" value="InterPro"/>
</dbReference>
<feature type="domain" description="Cell wall hydrolase SleB" evidence="2">
    <location>
        <begin position="140"/>
        <end position="249"/>
    </location>
</feature>
<evidence type="ECO:0000259" key="2">
    <source>
        <dbReference type="Pfam" id="PF07486"/>
    </source>
</evidence>
<dbReference type="Proteomes" id="UP000092498">
    <property type="component" value="Chromosome"/>
</dbReference>
<proteinExistence type="predicted"/>
<sequence length="330" mass="35526">MVEIERNPLAVRQGAATIMCLAAAAVAMPVISHRAAEQRDGAEWAATSTAFAAQFEQELLTSDPAAHVQLTSFRTNDGLRARGQATLFESPDARAMMVQAVLRGPTPNQPAQERAVPAEPQIDARQQDCLSQAIYYEARGESQRGQIAVAEVIMNRVRSGAYPNSICGVVYQGSHRSTGCQFTFTCDGSLNHRPRGRAWDRAQRVATAVMSGYTRPITQGATHYHTHAVNPVWNSGLVETTSIESHVFYRFPNRSERAYYQEALARRRGAMGSRRSGTAADELIPETDGVAVDGVQGTVTDEAAPAPGATDAPADTSAANTAIEPREVAT</sequence>
<dbReference type="Gene3D" id="1.10.10.2520">
    <property type="entry name" value="Cell wall hydrolase SleB, domain 1"/>
    <property type="match status" value="1"/>
</dbReference>
<gene>
    <name evidence="3" type="ORF">ATE48_03420</name>
</gene>
<evidence type="ECO:0000313" key="4">
    <source>
        <dbReference type="Proteomes" id="UP000092498"/>
    </source>
</evidence>
<dbReference type="AlphaFoldDB" id="A0A1B1AEP4"/>
<evidence type="ECO:0000313" key="3">
    <source>
        <dbReference type="EMBL" id="ANP45036.1"/>
    </source>
</evidence>
<dbReference type="Pfam" id="PF07486">
    <property type="entry name" value="Hydrolase_2"/>
    <property type="match status" value="1"/>
</dbReference>
<name>A0A1B1AEP4_9PROT</name>
<dbReference type="InterPro" id="IPR042047">
    <property type="entry name" value="SleB_dom1"/>
</dbReference>
<reference evidence="3 4" key="1">
    <citation type="submission" date="2015-11" db="EMBL/GenBank/DDBJ databases">
        <title>Whole-Genome Sequence of Candidatus Oderbacter manganicum from the National Park Lower Oder Valley, Germany.</title>
        <authorList>
            <person name="Braun B."/>
            <person name="Liere K."/>
            <person name="Szewzyk U."/>
        </authorList>
    </citation>
    <scope>NUCLEOTIDE SEQUENCE [LARGE SCALE GENOMIC DNA]</scope>
    <source>
        <strain evidence="3 4">OTSz_A_272</strain>
    </source>
</reference>
<dbReference type="EMBL" id="CP013244">
    <property type="protein sequence ID" value="ANP45036.1"/>
    <property type="molecule type" value="Genomic_DNA"/>
</dbReference>
<protein>
    <recommendedName>
        <fullName evidence="2">Cell wall hydrolase SleB domain-containing protein</fullName>
    </recommendedName>
</protein>
<evidence type="ECO:0000256" key="1">
    <source>
        <dbReference type="SAM" id="MobiDB-lite"/>
    </source>
</evidence>
<dbReference type="InterPro" id="IPR011105">
    <property type="entry name" value="Cell_wall_hydrolase_SleB"/>
</dbReference>
<organism evidence="3 4">
    <name type="scientific">Candidatus Viadribacter manganicus</name>
    <dbReference type="NCBI Taxonomy" id="1759059"/>
    <lineage>
        <taxon>Bacteria</taxon>
        <taxon>Pseudomonadati</taxon>
        <taxon>Pseudomonadota</taxon>
        <taxon>Alphaproteobacteria</taxon>
        <taxon>Hyphomonadales</taxon>
        <taxon>Hyphomonadaceae</taxon>
        <taxon>Candidatus Viadribacter</taxon>
    </lineage>
</organism>
<dbReference type="InParanoid" id="A0A1B1AEP4"/>
<dbReference type="STRING" id="1759059.ATE48_03420"/>
<keyword evidence="4" id="KW-1185">Reference proteome</keyword>
<feature type="region of interest" description="Disordered" evidence="1">
    <location>
        <begin position="295"/>
        <end position="330"/>
    </location>
</feature>
<dbReference type="KEGG" id="cbot:ATE48_03420"/>